<evidence type="ECO:0000313" key="3">
    <source>
        <dbReference type="EMBL" id="MDQ0144637.1"/>
    </source>
</evidence>
<dbReference type="InterPro" id="IPR052907">
    <property type="entry name" value="Beta-lactamase/esterase"/>
</dbReference>
<organism evidence="3 4">
    <name type="scientific">Pseudarthrobacter niigatensis</name>
    <dbReference type="NCBI Taxonomy" id="369935"/>
    <lineage>
        <taxon>Bacteria</taxon>
        <taxon>Bacillati</taxon>
        <taxon>Actinomycetota</taxon>
        <taxon>Actinomycetes</taxon>
        <taxon>Micrococcales</taxon>
        <taxon>Micrococcaceae</taxon>
        <taxon>Pseudarthrobacter</taxon>
    </lineage>
</organism>
<feature type="domain" description="Beta-lactamase-related" evidence="2">
    <location>
        <begin position="40"/>
        <end position="365"/>
    </location>
</feature>
<evidence type="ECO:0000256" key="1">
    <source>
        <dbReference type="SAM" id="MobiDB-lite"/>
    </source>
</evidence>
<dbReference type="Gene3D" id="3.40.710.10">
    <property type="entry name" value="DD-peptidase/beta-lactamase superfamily"/>
    <property type="match status" value="1"/>
</dbReference>
<gene>
    <name evidence="3" type="ORF">J2T23_000511</name>
</gene>
<reference evidence="3 4" key="1">
    <citation type="submission" date="2023-07" db="EMBL/GenBank/DDBJ databases">
        <title>Sorghum-associated microbial communities from plants grown in Nebraska, USA.</title>
        <authorList>
            <person name="Schachtman D."/>
        </authorList>
    </citation>
    <scope>NUCLEOTIDE SEQUENCE [LARGE SCALE GENOMIC DNA]</scope>
    <source>
        <strain evidence="3 4">DS1001</strain>
    </source>
</reference>
<accession>A0AAJ1SPH9</accession>
<name>A0AAJ1SPH9_9MICC</name>
<dbReference type="AlphaFoldDB" id="A0AAJ1SPH9"/>
<dbReference type="Proteomes" id="UP001239267">
    <property type="component" value="Unassembled WGS sequence"/>
</dbReference>
<proteinExistence type="predicted"/>
<evidence type="ECO:0000259" key="2">
    <source>
        <dbReference type="Pfam" id="PF00144"/>
    </source>
</evidence>
<dbReference type="PANTHER" id="PTHR43319:SF3">
    <property type="entry name" value="BETA-LACTAMASE-RELATED DOMAIN-CONTAINING PROTEIN"/>
    <property type="match status" value="1"/>
</dbReference>
<feature type="region of interest" description="Disordered" evidence="1">
    <location>
        <begin position="213"/>
        <end position="258"/>
    </location>
</feature>
<dbReference type="InterPro" id="IPR012338">
    <property type="entry name" value="Beta-lactam/transpept-like"/>
</dbReference>
<protein>
    <submittedName>
        <fullName evidence="3">CubicO group peptidase (Beta-lactamase class C family)</fullName>
    </submittedName>
</protein>
<comment type="caution">
    <text evidence="3">The sequence shown here is derived from an EMBL/GenBank/DDBJ whole genome shotgun (WGS) entry which is preliminary data.</text>
</comment>
<evidence type="ECO:0000313" key="4">
    <source>
        <dbReference type="Proteomes" id="UP001239267"/>
    </source>
</evidence>
<dbReference type="PANTHER" id="PTHR43319">
    <property type="entry name" value="BETA-LACTAMASE-RELATED"/>
    <property type="match status" value="1"/>
</dbReference>
<dbReference type="RefSeq" id="WP_307356825.1">
    <property type="nucleotide sequence ID" value="NZ_JAUSTB010000001.1"/>
</dbReference>
<sequence length="377" mass="40222">MTLSNLAGALKGTADGKLESITDRFAGYLEVDPNLSFQMAAFCGGDLVLDVWGGPDLDEQSLSVPYSVSKNIIGVVVGLLVERQALDLDAPVAQYWPEFGQGGKKKVTVRQLLSHQAGLPDLWPRLSWDELLDHHRAADRLAAAVPVWLPGSAFGYHALTIGNLAMELVYRVSGDTLHDYYEREVRQPLDADFYLGLPDGMEHRLKPVKPMVPPLAQHPRPAPHPMRSWLSGQRPGGDLDLANDPRSQRFGHPAASASGSARGIASLLAGTITGLDGSAPLLGINTIAAIGQQQVRGYDEVLNQTDRAHSIVFQKPNLKLAWGGPRSFGHDGAMGAVACVDPDTGVAFAYTISRGPWPGGGDPRAISAAHDIGAALS</sequence>
<dbReference type="Pfam" id="PF00144">
    <property type="entry name" value="Beta-lactamase"/>
    <property type="match status" value="1"/>
</dbReference>
<keyword evidence="4" id="KW-1185">Reference proteome</keyword>
<dbReference type="InterPro" id="IPR001466">
    <property type="entry name" value="Beta-lactam-related"/>
</dbReference>
<dbReference type="SUPFAM" id="SSF56601">
    <property type="entry name" value="beta-lactamase/transpeptidase-like"/>
    <property type="match status" value="1"/>
</dbReference>
<dbReference type="EMBL" id="JAUSTB010000001">
    <property type="protein sequence ID" value="MDQ0144637.1"/>
    <property type="molecule type" value="Genomic_DNA"/>
</dbReference>